<keyword evidence="1" id="KW-1133">Transmembrane helix</keyword>
<comment type="caution">
    <text evidence="3">The sequence shown here is derived from an EMBL/GenBank/DDBJ whole genome shotgun (WGS) entry which is preliminary data.</text>
</comment>
<feature type="transmembrane region" description="Helical" evidence="1">
    <location>
        <begin position="48"/>
        <end position="68"/>
    </location>
</feature>
<sequence>MVNKNAVRAGAVTVGTTLMLLMSSPTALAARPDDGDDPGAGLSIAETVGLFVVAPVLLFLLIAGLTMLGDKSRKKTG</sequence>
<evidence type="ECO:0000256" key="2">
    <source>
        <dbReference type="SAM" id="SignalP"/>
    </source>
</evidence>
<feature type="signal peptide" evidence="2">
    <location>
        <begin position="1"/>
        <end position="29"/>
    </location>
</feature>
<keyword evidence="1" id="KW-0812">Transmembrane</keyword>
<evidence type="ECO:0000313" key="4">
    <source>
        <dbReference type="Proteomes" id="UP000694501"/>
    </source>
</evidence>
<name>A0A949JI02_9ACTN</name>
<keyword evidence="1" id="KW-0472">Membrane</keyword>
<evidence type="ECO:0000256" key="1">
    <source>
        <dbReference type="SAM" id="Phobius"/>
    </source>
</evidence>
<proteinExistence type="predicted"/>
<keyword evidence="2" id="KW-0732">Signal</keyword>
<evidence type="ECO:0000313" key="3">
    <source>
        <dbReference type="EMBL" id="MBU7598980.1"/>
    </source>
</evidence>
<reference evidence="3" key="1">
    <citation type="submission" date="2021-06" db="EMBL/GenBank/DDBJ databases">
        <title>Sequencing of actinobacteria type strains.</title>
        <authorList>
            <person name="Nguyen G.-S."/>
            <person name="Wentzel A."/>
        </authorList>
    </citation>
    <scope>NUCLEOTIDE SEQUENCE</scope>
    <source>
        <strain evidence="3">P38-E01</strain>
    </source>
</reference>
<organism evidence="3 4">
    <name type="scientific">Streptomyces tardus</name>
    <dbReference type="NCBI Taxonomy" id="2780544"/>
    <lineage>
        <taxon>Bacteria</taxon>
        <taxon>Bacillati</taxon>
        <taxon>Actinomycetota</taxon>
        <taxon>Actinomycetes</taxon>
        <taxon>Kitasatosporales</taxon>
        <taxon>Streptomycetaceae</taxon>
        <taxon>Streptomyces</taxon>
    </lineage>
</organism>
<dbReference type="AlphaFoldDB" id="A0A949JI02"/>
<dbReference type="Proteomes" id="UP000694501">
    <property type="component" value="Unassembled WGS sequence"/>
</dbReference>
<keyword evidence="4" id="KW-1185">Reference proteome</keyword>
<feature type="chain" id="PRO_5037209732" description="Secreted protein" evidence="2">
    <location>
        <begin position="30"/>
        <end position="77"/>
    </location>
</feature>
<evidence type="ECO:0008006" key="5">
    <source>
        <dbReference type="Google" id="ProtNLM"/>
    </source>
</evidence>
<dbReference type="EMBL" id="JAELVF020000001">
    <property type="protein sequence ID" value="MBU7598980.1"/>
    <property type="molecule type" value="Genomic_DNA"/>
</dbReference>
<gene>
    <name evidence="3" type="ORF">JGS22_015520</name>
</gene>
<accession>A0A949JI02</accession>
<protein>
    <recommendedName>
        <fullName evidence="5">Secreted protein</fullName>
    </recommendedName>
</protein>